<gene>
    <name evidence="1" type="ORF">FB45DRAFT_1071326</name>
</gene>
<keyword evidence="2" id="KW-1185">Reference proteome</keyword>
<protein>
    <recommendedName>
        <fullName evidence="3">F-box domain-containing protein</fullName>
    </recommendedName>
</protein>
<comment type="caution">
    <text evidence="1">The sequence shown here is derived from an EMBL/GenBank/DDBJ whole genome shotgun (WGS) entry which is preliminary data.</text>
</comment>
<dbReference type="Proteomes" id="UP001221142">
    <property type="component" value="Unassembled WGS sequence"/>
</dbReference>
<evidence type="ECO:0008006" key="3">
    <source>
        <dbReference type="Google" id="ProtNLM"/>
    </source>
</evidence>
<dbReference type="Gene3D" id="3.80.10.10">
    <property type="entry name" value="Ribonuclease Inhibitor"/>
    <property type="match status" value="1"/>
</dbReference>
<reference evidence="1" key="1">
    <citation type="submission" date="2023-03" db="EMBL/GenBank/DDBJ databases">
        <title>Massive genome expansion in bonnet fungi (Mycena s.s.) driven by repeated elements and novel gene families across ecological guilds.</title>
        <authorList>
            <consortium name="Lawrence Berkeley National Laboratory"/>
            <person name="Harder C.B."/>
            <person name="Miyauchi S."/>
            <person name="Viragh M."/>
            <person name="Kuo A."/>
            <person name="Thoen E."/>
            <person name="Andreopoulos B."/>
            <person name="Lu D."/>
            <person name="Skrede I."/>
            <person name="Drula E."/>
            <person name="Henrissat B."/>
            <person name="Morin E."/>
            <person name="Kohler A."/>
            <person name="Barry K."/>
            <person name="LaButti K."/>
            <person name="Morin E."/>
            <person name="Salamov A."/>
            <person name="Lipzen A."/>
            <person name="Mereny Z."/>
            <person name="Hegedus B."/>
            <person name="Baldrian P."/>
            <person name="Stursova M."/>
            <person name="Weitz H."/>
            <person name="Taylor A."/>
            <person name="Grigoriev I.V."/>
            <person name="Nagy L.G."/>
            <person name="Martin F."/>
            <person name="Kauserud H."/>
        </authorList>
    </citation>
    <scope>NUCLEOTIDE SEQUENCE</scope>
    <source>
        <strain evidence="1">9284</strain>
    </source>
</reference>
<evidence type="ECO:0000313" key="1">
    <source>
        <dbReference type="EMBL" id="KAJ7603561.1"/>
    </source>
</evidence>
<name>A0AAD7AXR8_9AGAR</name>
<accession>A0AAD7AXR8</accession>
<dbReference type="InterPro" id="IPR032675">
    <property type="entry name" value="LRR_dom_sf"/>
</dbReference>
<dbReference type="EMBL" id="JARKIF010000137">
    <property type="protein sequence ID" value="KAJ7603561.1"/>
    <property type="molecule type" value="Genomic_DNA"/>
</dbReference>
<dbReference type="AlphaFoldDB" id="A0AAD7AXR8"/>
<evidence type="ECO:0000313" key="2">
    <source>
        <dbReference type="Proteomes" id="UP001221142"/>
    </source>
</evidence>
<dbReference type="SUPFAM" id="SSF52047">
    <property type="entry name" value="RNI-like"/>
    <property type="match status" value="1"/>
</dbReference>
<organism evidence="1 2">
    <name type="scientific">Roridomyces roridus</name>
    <dbReference type="NCBI Taxonomy" id="1738132"/>
    <lineage>
        <taxon>Eukaryota</taxon>
        <taxon>Fungi</taxon>
        <taxon>Dikarya</taxon>
        <taxon>Basidiomycota</taxon>
        <taxon>Agaricomycotina</taxon>
        <taxon>Agaricomycetes</taxon>
        <taxon>Agaricomycetidae</taxon>
        <taxon>Agaricales</taxon>
        <taxon>Marasmiineae</taxon>
        <taxon>Mycenaceae</taxon>
        <taxon>Roridomyces</taxon>
    </lineage>
</organism>
<proteinExistence type="predicted"/>
<sequence length="497" mass="55397">MAGPSIGAELRRRAAHIEDQIDLLQSHIATLQAEGKAVQEQLAAIVYPILTLPNDITSEIFLQYSDDYPTTSCSPLILARVCSSWRQVALSTHGIWAHFACGRRFSCSPAYAHHRDPFVPLSGRLAFWISRAGKLPLHIRIKLPGAELPECTKILEILGAYAEQWGSLEIISDGPILFPLQIQGPLPCLTDLKLWTHSPFYGATMFPTLHDASLLRQVHLWNIDLNNYETVLPWSQITTLHLDSIDLAQALDILSQTENLETLVSHLDVDPDEPITSPPHILARLHTLTVGFADSCTIFPHITLPVLRKLQLSSPTEDSALEIESLIGRSSCSPTTLILAECKDTSATTACLSVISVIPTIQKLEVAACAFKSTALAEFFDRIHDDPSFLPALTSLDINNCETRIELSPLVRMLKKRREIGGVTAQLTSFVISFEQEWYDDYYSEMDVKKLNSTMQRAIDKLDELRAGGLKLDMRSSFKWFHEFVDSKVIEEISAVS</sequence>